<dbReference type="InterPro" id="IPR036237">
    <property type="entry name" value="Xyl_isomerase-like_sf"/>
</dbReference>
<feature type="domain" description="Xylose isomerase-like TIM barrel" evidence="1">
    <location>
        <begin position="22"/>
        <end position="244"/>
    </location>
</feature>
<dbReference type="SUPFAM" id="SSF51658">
    <property type="entry name" value="Xylose isomerase-like"/>
    <property type="match status" value="1"/>
</dbReference>
<evidence type="ECO:0000313" key="2">
    <source>
        <dbReference type="EMBL" id="SVC57514.1"/>
    </source>
</evidence>
<name>A0A382N8K8_9ZZZZ</name>
<organism evidence="2">
    <name type="scientific">marine metagenome</name>
    <dbReference type="NCBI Taxonomy" id="408172"/>
    <lineage>
        <taxon>unclassified sequences</taxon>
        <taxon>metagenomes</taxon>
        <taxon>ecological metagenomes</taxon>
    </lineage>
</organism>
<dbReference type="Gene3D" id="3.20.20.150">
    <property type="entry name" value="Divalent-metal-dependent TIM barrel enzymes"/>
    <property type="match status" value="1"/>
</dbReference>
<feature type="non-terminal residue" evidence="2">
    <location>
        <position position="248"/>
    </location>
</feature>
<dbReference type="AlphaFoldDB" id="A0A382N8K8"/>
<proteinExistence type="predicted"/>
<dbReference type="InterPro" id="IPR013022">
    <property type="entry name" value="Xyl_isomerase-like_TIM-brl"/>
</dbReference>
<gene>
    <name evidence="2" type="ORF">METZ01_LOCUS310368</name>
</gene>
<sequence>MTIQYCLNSSTIRPASLMEKIDIAGQTGYKAIELWNDDLTAHEEHGGSLKDVKQALADHDLCVPAVIALHGWLGSEGAAHAEALEEAKCKMEQAVEVGAEFVIASPPMDPFDLARGGADYRELLEIGKSIGVRPAMEYLGFMKSVYTIEQAWQIVEDADYPGSSLIMDPFHILRGGGSIESIAKIPADKVAIWHWNDAPGDKPFAEQSDADRVMPGDGVGPLKEIERLALAQGYEGFVSLELFNPVLW</sequence>
<dbReference type="PANTHER" id="PTHR12110:SF48">
    <property type="entry name" value="BLL3656 PROTEIN"/>
    <property type="match status" value="1"/>
</dbReference>
<dbReference type="InterPro" id="IPR050312">
    <property type="entry name" value="IolE/XylAMocC-like"/>
</dbReference>
<reference evidence="2" key="1">
    <citation type="submission" date="2018-05" db="EMBL/GenBank/DDBJ databases">
        <authorList>
            <person name="Lanie J.A."/>
            <person name="Ng W.-L."/>
            <person name="Kazmierczak K.M."/>
            <person name="Andrzejewski T.M."/>
            <person name="Davidsen T.M."/>
            <person name="Wayne K.J."/>
            <person name="Tettelin H."/>
            <person name="Glass J.I."/>
            <person name="Rusch D."/>
            <person name="Podicherti R."/>
            <person name="Tsui H.-C.T."/>
            <person name="Winkler M.E."/>
        </authorList>
    </citation>
    <scope>NUCLEOTIDE SEQUENCE</scope>
</reference>
<dbReference type="Pfam" id="PF01261">
    <property type="entry name" value="AP_endonuc_2"/>
    <property type="match status" value="1"/>
</dbReference>
<dbReference type="EMBL" id="UINC01098751">
    <property type="protein sequence ID" value="SVC57514.1"/>
    <property type="molecule type" value="Genomic_DNA"/>
</dbReference>
<dbReference type="PANTHER" id="PTHR12110">
    <property type="entry name" value="HYDROXYPYRUVATE ISOMERASE"/>
    <property type="match status" value="1"/>
</dbReference>
<accession>A0A382N8K8</accession>
<evidence type="ECO:0000259" key="1">
    <source>
        <dbReference type="Pfam" id="PF01261"/>
    </source>
</evidence>
<protein>
    <recommendedName>
        <fullName evidence="1">Xylose isomerase-like TIM barrel domain-containing protein</fullName>
    </recommendedName>
</protein>